<dbReference type="InterPro" id="IPR029058">
    <property type="entry name" value="AB_hydrolase_fold"/>
</dbReference>
<comment type="caution">
    <text evidence="1">The sequence shown here is derived from an EMBL/GenBank/DDBJ whole genome shotgun (WGS) entry which is preliminary data.</text>
</comment>
<gene>
    <name evidence="1" type="ORF">IC621_17150</name>
</gene>
<dbReference type="PANTHER" id="PTHR48098">
    <property type="entry name" value="ENTEROCHELIN ESTERASE-RELATED"/>
    <property type="match status" value="1"/>
</dbReference>
<dbReference type="AlphaFoldDB" id="A0A926NJX8"/>
<evidence type="ECO:0000313" key="1">
    <source>
        <dbReference type="EMBL" id="MBD1381958.1"/>
    </source>
</evidence>
<dbReference type="Gene3D" id="3.40.50.1820">
    <property type="entry name" value="alpha/beta hydrolase"/>
    <property type="match status" value="1"/>
</dbReference>
<dbReference type="EMBL" id="JACXAI010000023">
    <property type="protein sequence ID" value="MBD1381958.1"/>
    <property type="molecule type" value="Genomic_DNA"/>
</dbReference>
<dbReference type="InterPro" id="IPR050583">
    <property type="entry name" value="Mycobacterial_A85_antigen"/>
</dbReference>
<dbReference type="Proteomes" id="UP000626844">
    <property type="component" value="Unassembled WGS sequence"/>
</dbReference>
<dbReference type="InterPro" id="IPR000801">
    <property type="entry name" value="Esterase-like"/>
</dbReference>
<dbReference type="SUPFAM" id="SSF53474">
    <property type="entry name" value="alpha/beta-Hydrolases"/>
    <property type="match status" value="1"/>
</dbReference>
<dbReference type="Pfam" id="PF00756">
    <property type="entry name" value="Esterase"/>
    <property type="match status" value="1"/>
</dbReference>
<evidence type="ECO:0000313" key="2">
    <source>
        <dbReference type="Proteomes" id="UP000626844"/>
    </source>
</evidence>
<reference evidence="1" key="1">
    <citation type="submission" date="2020-09" db="EMBL/GenBank/DDBJ databases">
        <title>A novel bacterium of genus Bacillus, isolated from South China Sea.</title>
        <authorList>
            <person name="Huang H."/>
            <person name="Mo K."/>
            <person name="Hu Y."/>
        </authorList>
    </citation>
    <scope>NUCLEOTIDE SEQUENCE</scope>
    <source>
        <strain evidence="1">IB182487</strain>
    </source>
</reference>
<name>A0A926NJX8_9BACI</name>
<proteinExistence type="predicted"/>
<keyword evidence="2" id="KW-1185">Reference proteome</keyword>
<organism evidence="1 2">
    <name type="scientific">Metabacillus arenae</name>
    <dbReference type="NCBI Taxonomy" id="2771434"/>
    <lineage>
        <taxon>Bacteria</taxon>
        <taxon>Bacillati</taxon>
        <taxon>Bacillota</taxon>
        <taxon>Bacilli</taxon>
        <taxon>Bacillales</taxon>
        <taxon>Bacillaceae</taxon>
        <taxon>Metabacillus</taxon>
    </lineage>
</organism>
<accession>A0A926NJX8</accession>
<sequence>MIVVKQAGIVKEIAFESKELQEEVTLLVYLPKSFSPLYKYNVLIAQDGRDYFQLGRVARQLEQLLANKEIENTIVVGIPYKSVEDRKEKYHTNGAKFESYKRFLAHELVPYIDREYPTYQMGYGRALIGDSLAATVSLMASLDYPNIFGKVALQSPFVNSYVLSEVEKFTSKELLTIYHQIGTKEDEVKTTDGEVKDFITPNRELSLLFKEKGFSYTYEEFDGDHKWTYWQPLLKNALIVMF</sequence>
<dbReference type="PANTHER" id="PTHR48098:SF3">
    <property type="entry name" value="IRON(III) ENTEROBACTIN ESTERASE"/>
    <property type="match status" value="1"/>
</dbReference>
<protein>
    <submittedName>
        <fullName evidence="1">Esterase family protein</fullName>
    </submittedName>
</protein>